<evidence type="ECO:0000256" key="1">
    <source>
        <dbReference type="ARBA" id="ARBA00006270"/>
    </source>
</evidence>
<dbReference type="InterPro" id="IPR027417">
    <property type="entry name" value="P-loop_NTPase"/>
</dbReference>
<dbReference type="GO" id="GO:0003924">
    <property type="term" value="F:GTPase activity"/>
    <property type="evidence" value="ECO:0007669"/>
    <property type="project" value="InterPro"/>
</dbReference>
<dbReference type="InterPro" id="IPR001806">
    <property type="entry name" value="Small_GTPase"/>
</dbReference>
<dbReference type="AlphaFoldDB" id="A0A8H7SFH2"/>
<keyword evidence="5" id="KW-1185">Reference proteome</keyword>
<dbReference type="GO" id="GO:0005774">
    <property type="term" value="C:vacuolar membrane"/>
    <property type="evidence" value="ECO:0007669"/>
    <property type="project" value="TreeGrafter"/>
</dbReference>
<evidence type="ECO:0000313" key="4">
    <source>
        <dbReference type="EMBL" id="KAG2229424.1"/>
    </source>
</evidence>
<dbReference type="SMART" id="SM00173">
    <property type="entry name" value="RAS"/>
    <property type="match status" value="1"/>
</dbReference>
<dbReference type="PRINTS" id="PR00449">
    <property type="entry name" value="RASTRNSFRMNG"/>
</dbReference>
<gene>
    <name evidence="4" type="ORF">INT48_004935</name>
</gene>
<protein>
    <submittedName>
        <fullName evidence="4">Uncharacterized protein</fullName>
    </submittedName>
</protein>
<dbReference type="EMBL" id="JAEPRE010000275">
    <property type="protein sequence ID" value="KAG2229424.1"/>
    <property type="molecule type" value="Genomic_DNA"/>
</dbReference>
<dbReference type="GO" id="GO:0005525">
    <property type="term" value="F:GTP binding"/>
    <property type="evidence" value="ECO:0007669"/>
    <property type="project" value="UniProtKB-KW"/>
</dbReference>
<dbReference type="PANTHER" id="PTHR47981">
    <property type="entry name" value="RAB FAMILY"/>
    <property type="match status" value="1"/>
</dbReference>
<comment type="similarity">
    <text evidence="1">Belongs to the small GTPase superfamily. Rab family.</text>
</comment>
<evidence type="ECO:0000256" key="2">
    <source>
        <dbReference type="ARBA" id="ARBA00022741"/>
    </source>
</evidence>
<dbReference type="SUPFAM" id="SSF52540">
    <property type="entry name" value="P-loop containing nucleoside triphosphate hydrolases"/>
    <property type="match status" value="1"/>
</dbReference>
<accession>A0A8H7SFH2</accession>
<evidence type="ECO:0000313" key="5">
    <source>
        <dbReference type="Proteomes" id="UP000613177"/>
    </source>
</evidence>
<reference evidence="4" key="1">
    <citation type="submission" date="2021-01" db="EMBL/GenBank/DDBJ databases">
        <title>Metabolic potential, ecology and presence of endohyphal bacteria is reflected in genomic diversity of Mucoromycotina.</title>
        <authorList>
            <person name="Muszewska A."/>
            <person name="Okrasinska A."/>
            <person name="Steczkiewicz K."/>
            <person name="Drgas O."/>
            <person name="Orlowska M."/>
            <person name="Perlinska-Lenart U."/>
            <person name="Aleksandrzak-Piekarczyk T."/>
            <person name="Szatraj K."/>
            <person name="Zielenkiewicz U."/>
            <person name="Pilsyk S."/>
            <person name="Malc E."/>
            <person name="Mieczkowski P."/>
            <person name="Kruszewska J.S."/>
            <person name="Biernat P."/>
            <person name="Pawlowska J."/>
        </authorList>
    </citation>
    <scope>NUCLEOTIDE SEQUENCE</scope>
    <source>
        <strain evidence="4">WA0000018081</strain>
    </source>
</reference>
<dbReference type="PROSITE" id="PS51419">
    <property type="entry name" value="RAB"/>
    <property type="match status" value="1"/>
</dbReference>
<comment type="caution">
    <text evidence="4">The sequence shown here is derived from an EMBL/GenBank/DDBJ whole genome shotgun (WGS) entry which is preliminary data.</text>
</comment>
<name>A0A8H7SFH2_9FUNG</name>
<sequence length="195" mass="22434">MSPLQLREKFAEGLSRMIVENHDGLDDDTFPGYCYKLSTSLLKTRLFSVMIKTNYGQERFQSSCVAYYRGADACALVHDVNNFLSFQHLSSFCFICSSLPTEEARHFPLQMIGNKINVDDRVVLRRQARAWAEIHSSDKMQILCFEASAKNRDNVEKTFTHIAKMAKIPQMELYMVDNNSFSLTVDSRSIKSRCY</sequence>
<keyword evidence="3" id="KW-0342">GTP-binding</keyword>
<keyword evidence="2" id="KW-0547">Nucleotide-binding</keyword>
<dbReference type="SMART" id="SM00175">
    <property type="entry name" value="RAB"/>
    <property type="match status" value="1"/>
</dbReference>
<dbReference type="PANTHER" id="PTHR47981:SF4">
    <property type="entry name" value="RAS-RELATED PROTEIN RABG3F"/>
    <property type="match status" value="1"/>
</dbReference>
<dbReference type="Gene3D" id="3.40.50.300">
    <property type="entry name" value="P-loop containing nucleotide triphosphate hydrolases"/>
    <property type="match status" value="1"/>
</dbReference>
<dbReference type="Proteomes" id="UP000613177">
    <property type="component" value="Unassembled WGS sequence"/>
</dbReference>
<proteinExistence type="inferred from homology"/>
<organism evidence="4 5">
    <name type="scientific">Thamnidium elegans</name>
    <dbReference type="NCBI Taxonomy" id="101142"/>
    <lineage>
        <taxon>Eukaryota</taxon>
        <taxon>Fungi</taxon>
        <taxon>Fungi incertae sedis</taxon>
        <taxon>Mucoromycota</taxon>
        <taxon>Mucoromycotina</taxon>
        <taxon>Mucoromycetes</taxon>
        <taxon>Mucorales</taxon>
        <taxon>Mucorineae</taxon>
        <taxon>Mucoraceae</taxon>
        <taxon>Thamnidium</taxon>
    </lineage>
</organism>
<evidence type="ECO:0000256" key="3">
    <source>
        <dbReference type="ARBA" id="ARBA00023134"/>
    </source>
</evidence>
<dbReference type="Pfam" id="PF00071">
    <property type="entry name" value="Ras"/>
    <property type="match status" value="1"/>
</dbReference>